<accession>A0ABQ9G8B1</accession>
<gene>
    <name evidence="2" type="ORF">PR048_030212</name>
</gene>
<proteinExistence type="predicted"/>
<dbReference type="Proteomes" id="UP001159363">
    <property type="component" value="Chromosome 13"/>
</dbReference>
<reference evidence="2 3" key="1">
    <citation type="submission" date="2023-02" db="EMBL/GenBank/DDBJ databases">
        <title>LHISI_Scaffold_Assembly.</title>
        <authorList>
            <person name="Stuart O.P."/>
            <person name="Cleave R."/>
            <person name="Magrath M.J.L."/>
            <person name="Mikheyev A.S."/>
        </authorList>
    </citation>
    <scope>NUCLEOTIDE SEQUENCE [LARGE SCALE GENOMIC DNA]</scope>
    <source>
        <strain evidence="2">Daus_M_001</strain>
        <tissue evidence="2">Leg muscle</tissue>
    </source>
</reference>
<feature type="region of interest" description="Disordered" evidence="1">
    <location>
        <begin position="848"/>
        <end position="869"/>
    </location>
</feature>
<protein>
    <submittedName>
        <fullName evidence="2">Uncharacterized protein</fullName>
    </submittedName>
</protein>
<organism evidence="2 3">
    <name type="scientific">Dryococelus australis</name>
    <dbReference type="NCBI Taxonomy" id="614101"/>
    <lineage>
        <taxon>Eukaryota</taxon>
        <taxon>Metazoa</taxon>
        <taxon>Ecdysozoa</taxon>
        <taxon>Arthropoda</taxon>
        <taxon>Hexapoda</taxon>
        <taxon>Insecta</taxon>
        <taxon>Pterygota</taxon>
        <taxon>Neoptera</taxon>
        <taxon>Polyneoptera</taxon>
        <taxon>Phasmatodea</taxon>
        <taxon>Verophasmatodea</taxon>
        <taxon>Anareolatae</taxon>
        <taxon>Phasmatidae</taxon>
        <taxon>Eurycanthinae</taxon>
        <taxon>Dryococelus</taxon>
    </lineage>
</organism>
<evidence type="ECO:0000313" key="3">
    <source>
        <dbReference type="Proteomes" id="UP001159363"/>
    </source>
</evidence>
<sequence length="910" mass="101156">MASAFRVFIKPLCVEPTTAGLRYVGVRVLAQFLRRNKETRERYSPPGFENTDVGEVIQGTWRQIVAHDTGTEVATRRGNSTSDARGIPLATGCASVLAQLAFTLKNAHASAHEACLVTHGKRHRGNQALTILLLLRRRPSPTIATHSAPTRCGGICFILIGYSSSQRIAYVRVADISTFIASYFSYSYATPLPDGSCINTGNYPMKGRVGVATQQACRVSCQKPNAAARRSEERLGLASIFHGRLQWMVGMLFTTDGMTTDILEARMYIYLADATVPSGNPCKQALSNLQRELSAIANKIMDSRHPCRTEPLILIGGVRNPLTNSGATVAERLGCSPPTTAIRVQPRPGHSGFSHVGVVPDDAVGRRFFFIGDLPFPTPLHSGAAPLSPESPSSALKTSMLRAVQISSLTHSINKALHVSVLESAIKLQQHIGILVCKMEDKGASPFLQVPATINQAALPPTRGGKCPPSPSSHCNTYARAGATTLAFSPPPRSRTARVCFSSGPCSPHISPTAILCVRSWKLQLTLRFRNLLRKMDVQPAEFSCSVIVIETYDWAQKVSDKRGIMYELQGPREPIPVLAKVKFLLLLEHEEEHLFRHSVSKIQSPSSFCLELVRECNFEHGKSFPLQRVLLRCYWYSRKVDVVSVAVDVGVVVQRQRRQRGRRGRLMCPRVLLEVVLAAETLAARGAGVGPQPRVDPLVASQLLVPRERLAALRRVALERPLACHTSPYNTNVSIAANITTTTTIIPSTSSSYHHYYHNNHHRHHHHHHHHHYHHINIIIQPLPQSYHYYYHRRHHRHHHHHHHYQHHHQHRHIHHHHHITITTITIMSPLPPFRISIQDGARVAERLARSSPTKANRAQSPAGSPDFRKWESCRTMPLVGGFSWGSPVSPTPLFRRRSIFTAITPIGS</sequence>
<evidence type="ECO:0000256" key="1">
    <source>
        <dbReference type="SAM" id="MobiDB-lite"/>
    </source>
</evidence>
<comment type="caution">
    <text evidence="2">The sequence shown here is derived from an EMBL/GenBank/DDBJ whole genome shotgun (WGS) entry which is preliminary data.</text>
</comment>
<keyword evidence="3" id="KW-1185">Reference proteome</keyword>
<name>A0ABQ9G8B1_9NEOP</name>
<dbReference type="EMBL" id="JARBHB010000014">
    <property type="protein sequence ID" value="KAJ8868673.1"/>
    <property type="molecule type" value="Genomic_DNA"/>
</dbReference>
<feature type="compositionally biased region" description="Polar residues" evidence="1">
    <location>
        <begin position="852"/>
        <end position="864"/>
    </location>
</feature>
<evidence type="ECO:0000313" key="2">
    <source>
        <dbReference type="EMBL" id="KAJ8868673.1"/>
    </source>
</evidence>